<name>A0A835Q0D2_VANPL</name>
<gene>
    <name evidence="2" type="ORF">HPP92_020804</name>
</gene>
<proteinExistence type="predicted"/>
<protein>
    <submittedName>
        <fullName evidence="2">Uncharacterized protein</fullName>
    </submittedName>
</protein>
<dbReference type="Proteomes" id="UP000639772">
    <property type="component" value="Chromosome 11"/>
</dbReference>
<evidence type="ECO:0000256" key="1">
    <source>
        <dbReference type="SAM" id="MobiDB-lite"/>
    </source>
</evidence>
<dbReference type="AlphaFoldDB" id="A0A835Q0D2"/>
<evidence type="ECO:0000313" key="3">
    <source>
        <dbReference type="Proteomes" id="UP000639772"/>
    </source>
</evidence>
<organism evidence="2 3">
    <name type="scientific">Vanilla planifolia</name>
    <name type="common">Vanilla</name>
    <dbReference type="NCBI Taxonomy" id="51239"/>
    <lineage>
        <taxon>Eukaryota</taxon>
        <taxon>Viridiplantae</taxon>
        <taxon>Streptophyta</taxon>
        <taxon>Embryophyta</taxon>
        <taxon>Tracheophyta</taxon>
        <taxon>Spermatophyta</taxon>
        <taxon>Magnoliopsida</taxon>
        <taxon>Liliopsida</taxon>
        <taxon>Asparagales</taxon>
        <taxon>Orchidaceae</taxon>
        <taxon>Vanilloideae</taxon>
        <taxon>Vanilleae</taxon>
        <taxon>Vanilla</taxon>
    </lineage>
</organism>
<comment type="caution">
    <text evidence="2">The sequence shown here is derived from an EMBL/GenBank/DDBJ whole genome shotgun (WGS) entry which is preliminary data.</text>
</comment>
<reference evidence="2 3" key="1">
    <citation type="journal article" date="2020" name="Nat. Food">
        <title>A phased Vanilla planifolia genome enables genetic improvement of flavour and production.</title>
        <authorList>
            <person name="Hasing T."/>
            <person name="Tang H."/>
            <person name="Brym M."/>
            <person name="Khazi F."/>
            <person name="Huang T."/>
            <person name="Chambers A.H."/>
        </authorList>
    </citation>
    <scope>NUCLEOTIDE SEQUENCE [LARGE SCALE GENOMIC DNA]</scope>
    <source>
        <tissue evidence="2">Leaf</tissue>
    </source>
</reference>
<feature type="region of interest" description="Disordered" evidence="1">
    <location>
        <begin position="1"/>
        <end position="25"/>
    </location>
</feature>
<feature type="region of interest" description="Disordered" evidence="1">
    <location>
        <begin position="37"/>
        <end position="67"/>
    </location>
</feature>
<evidence type="ECO:0000313" key="2">
    <source>
        <dbReference type="EMBL" id="KAG0462328.1"/>
    </source>
</evidence>
<dbReference type="EMBL" id="JADCNM010000011">
    <property type="protein sequence ID" value="KAG0462328.1"/>
    <property type="molecule type" value="Genomic_DNA"/>
</dbReference>
<sequence length="86" mass="9621">MPEPNIEDDNKRNQVGIKDASGTIDEMVPYVRAAHDARGAVQDRSEDPERFPDSANHSPPFTPWEDRGEECVLLVSESQGQRQTEA</sequence>
<accession>A0A835Q0D2</accession>
<feature type="compositionally biased region" description="Basic and acidic residues" evidence="1">
    <location>
        <begin position="37"/>
        <end position="52"/>
    </location>
</feature>